<dbReference type="Proteomes" id="UP001148838">
    <property type="component" value="Unassembled WGS sequence"/>
</dbReference>
<gene>
    <name evidence="1" type="ORF">ANN_18841</name>
</gene>
<comment type="caution">
    <text evidence="1">The sequence shown here is derived from an EMBL/GenBank/DDBJ whole genome shotgun (WGS) entry which is preliminary data.</text>
</comment>
<sequence>MTCQAVATMVQINGRKLQIPPPAQRICIFCYTWTDDESGKGPNQIASNIYDCLKEKIDSTVVKKLRLFSDGCGAQNPSLRVSASYSSGVRRVKFGERRASLQHQYRNGGQYNKEGKTWAFMQPQKMPIEISVALVKIHGIQNSLVKHFGKNWEKDIRPALHAELCAERMTVVKCRIGGKSYAELQRSFRESITKSASRLAVQ</sequence>
<proteinExistence type="predicted"/>
<evidence type="ECO:0000313" key="2">
    <source>
        <dbReference type="Proteomes" id="UP001148838"/>
    </source>
</evidence>
<organism evidence="1 2">
    <name type="scientific">Periplaneta americana</name>
    <name type="common">American cockroach</name>
    <name type="synonym">Blatta americana</name>
    <dbReference type="NCBI Taxonomy" id="6978"/>
    <lineage>
        <taxon>Eukaryota</taxon>
        <taxon>Metazoa</taxon>
        <taxon>Ecdysozoa</taxon>
        <taxon>Arthropoda</taxon>
        <taxon>Hexapoda</taxon>
        <taxon>Insecta</taxon>
        <taxon>Pterygota</taxon>
        <taxon>Neoptera</taxon>
        <taxon>Polyneoptera</taxon>
        <taxon>Dictyoptera</taxon>
        <taxon>Blattodea</taxon>
        <taxon>Blattoidea</taxon>
        <taxon>Blattidae</taxon>
        <taxon>Blattinae</taxon>
        <taxon>Periplaneta</taxon>
    </lineage>
</organism>
<keyword evidence="2" id="KW-1185">Reference proteome</keyword>
<dbReference type="EMBL" id="JAJSOF020000023">
    <property type="protein sequence ID" value="KAJ4436211.1"/>
    <property type="molecule type" value="Genomic_DNA"/>
</dbReference>
<reference evidence="1 2" key="1">
    <citation type="journal article" date="2022" name="Allergy">
        <title>Genome assembly and annotation of Periplaneta americana reveal a comprehensive cockroach allergen profile.</title>
        <authorList>
            <person name="Wang L."/>
            <person name="Xiong Q."/>
            <person name="Saelim N."/>
            <person name="Wang L."/>
            <person name="Nong W."/>
            <person name="Wan A.T."/>
            <person name="Shi M."/>
            <person name="Liu X."/>
            <person name="Cao Q."/>
            <person name="Hui J.H.L."/>
            <person name="Sookrung N."/>
            <person name="Leung T.F."/>
            <person name="Tungtrongchitr A."/>
            <person name="Tsui S.K.W."/>
        </authorList>
    </citation>
    <scope>NUCLEOTIDE SEQUENCE [LARGE SCALE GENOMIC DNA]</scope>
    <source>
        <strain evidence="1">PWHHKU_190912</strain>
    </source>
</reference>
<protein>
    <submittedName>
        <fullName evidence="1">Uncharacterized protein</fullName>
    </submittedName>
</protein>
<accession>A0ABQ8SPW5</accession>
<evidence type="ECO:0000313" key="1">
    <source>
        <dbReference type="EMBL" id="KAJ4436211.1"/>
    </source>
</evidence>
<name>A0ABQ8SPW5_PERAM</name>